<keyword evidence="6" id="KW-0256">Endoplasmic reticulum</keyword>
<keyword evidence="7" id="KW-1133">Transmembrane helix</keyword>
<evidence type="ECO:0000256" key="9">
    <source>
        <dbReference type="ARBA" id="ARBA00023136"/>
    </source>
</evidence>
<evidence type="ECO:0000256" key="2">
    <source>
        <dbReference type="ARBA" id="ARBA00005619"/>
    </source>
</evidence>
<reference evidence="12" key="2">
    <citation type="journal article" date="2009" name="Genome Res.">
        <title>Comparative genomic analyses of the human fungal pathogens Coccidioides and their relatives.</title>
        <authorList>
            <person name="Sharpton T.J."/>
            <person name="Stajich J.E."/>
            <person name="Rounsley S.D."/>
            <person name="Gardner M.J."/>
            <person name="Wortman J.R."/>
            <person name="Jordar V.S."/>
            <person name="Maiti R."/>
            <person name="Kodira C.D."/>
            <person name="Neafsey D.E."/>
            <person name="Zeng Q."/>
            <person name="Hung C.-Y."/>
            <person name="McMahan C."/>
            <person name="Muszewska A."/>
            <person name="Grynberg M."/>
            <person name="Mandel M.A."/>
            <person name="Kellner E.M."/>
            <person name="Barker B.M."/>
            <person name="Galgiani J.N."/>
            <person name="Orbach M.J."/>
            <person name="Kirkland T.N."/>
            <person name="Cole G.T."/>
            <person name="Henn M.R."/>
            <person name="Birren B.W."/>
            <person name="Taylor J.W."/>
        </authorList>
    </citation>
    <scope>NUCLEOTIDE SEQUENCE [LARGE SCALE GENOMIC DNA]</scope>
    <source>
        <strain evidence="12">RMSCC 3488</strain>
    </source>
</reference>
<evidence type="ECO:0000256" key="8">
    <source>
        <dbReference type="ARBA" id="ARBA00023134"/>
    </source>
</evidence>
<dbReference type="OrthoDB" id="41266at2759"/>
<accession>A0A0J6EYC0</accession>
<evidence type="ECO:0000313" key="12">
    <source>
        <dbReference type="Proteomes" id="UP000054567"/>
    </source>
</evidence>
<sequence length="313" mass="33861">MEWASVSAVLTFLLSGNGLAILVTCLVAFSLPILIHLVLYRAASAEGHHDFLLLGPSGSGKTAFCTLLERKSTRAPKSNARTHTSQTPSFVGATLPPSIPIGSNAFRSVNDPTLAERKKSQVKYRVRDTPGHGKLRDSQGMLQLTSMADPKSKKGVARGVIFMVDAGTIMNETELRDAAGYLHDVLLILQKRLAKSKTSVFRKLQDIPVLVAANKQDLFTALPANSVKERLEAEIEKIRQSKRKGVLDADVSVGDDEQDVLGGDEGRQKFTFKLLEEDAGVKVTVVGGAVRPNDEADAGAGVRQWEEWIGSCL</sequence>
<evidence type="ECO:0000256" key="4">
    <source>
        <dbReference type="ARBA" id="ARBA00022692"/>
    </source>
</evidence>
<dbReference type="SUPFAM" id="SSF52540">
    <property type="entry name" value="P-loop containing nucleoside triphosphate hydrolases"/>
    <property type="match status" value="1"/>
</dbReference>
<dbReference type="InterPro" id="IPR019009">
    <property type="entry name" value="SRP_receptor_beta_su"/>
</dbReference>
<dbReference type="Pfam" id="PF09439">
    <property type="entry name" value="SRPRB"/>
    <property type="match status" value="1"/>
</dbReference>
<evidence type="ECO:0000256" key="10">
    <source>
        <dbReference type="ARBA" id="ARBA00023170"/>
    </source>
</evidence>
<evidence type="ECO:0000256" key="3">
    <source>
        <dbReference type="ARBA" id="ARBA00020256"/>
    </source>
</evidence>
<keyword evidence="8" id="KW-0342">GTP-binding</keyword>
<evidence type="ECO:0000256" key="7">
    <source>
        <dbReference type="ARBA" id="ARBA00022989"/>
    </source>
</evidence>
<reference evidence="12" key="3">
    <citation type="journal article" date="2010" name="Genome Res.">
        <title>Population genomic sequencing of Coccidioides fungi reveals recent hybridization and transposon control.</title>
        <authorList>
            <person name="Neafsey D.E."/>
            <person name="Barker B.M."/>
            <person name="Sharpton T.J."/>
            <person name="Stajich J.E."/>
            <person name="Park D.J."/>
            <person name="Whiston E."/>
            <person name="Hung C.-Y."/>
            <person name="McMahan C."/>
            <person name="White J."/>
            <person name="Sykes S."/>
            <person name="Heiman D."/>
            <person name="Young S."/>
            <person name="Zeng Q."/>
            <person name="Abouelleil A."/>
            <person name="Aftuck L."/>
            <person name="Bessette D."/>
            <person name="Brown A."/>
            <person name="FitzGerald M."/>
            <person name="Lui A."/>
            <person name="Macdonald J.P."/>
            <person name="Priest M."/>
            <person name="Orbach M.J."/>
            <person name="Galgiani J.N."/>
            <person name="Kirkland T.N."/>
            <person name="Cole G.T."/>
            <person name="Birren B.W."/>
            <person name="Henn M.R."/>
            <person name="Taylor J.W."/>
            <person name="Rounsley S.D."/>
        </authorList>
    </citation>
    <scope>NUCLEOTIDE SEQUENCE [LARGE SCALE GENOMIC DNA]</scope>
    <source>
        <strain evidence="12">RMSCC 3488</strain>
    </source>
</reference>
<keyword evidence="4" id="KW-0812">Transmembrane</keyword>
<reference evidence="11 12" key="1">
    <citation type="submission" date="2007-06" db="EMBL/GenBank/DDBJ databases">
        <title>The Genome Sequence of Coccidioides posadasii RMSCC_3488.</title>
        <authorList>
            <consortium name="Coccidioides Genome Resources Consortium"/>
            <consortium name="The Broad Institute Genome Sequencing Platform"/>
            <person name="Henn M.R."/>
            <person name="Sykes S."/>
            <person name="Young S."/>
            <person name="Jaffe D."/>
            <person name="Berlin A."/>
            <person name="Alvarez P."/>
            <person name="Butler J."/>
            <person name="Gnerre S."/>
            <person name="Grabherr M."/>
            <person name="Mauceli E."/>
            <person name="Brockman W."/>
            <person name="Kodira C."/>
            <person name="Alvarado L."/>
            <person name="Zeng Q."/>
            <person name="Crawford M."/>
            <person name="Antoine C."/>
            <person name="Devon K."/>
            <person name="Galgiani J."/>
            <person name="Orsborn K."/>
            <person name="Lewis M.L."/>
            <person name="Nusbaum C."/>
            <person name="Galagan J."/>
            <person name="Birren B."/>
        </authorList>
    </citation>
    <scope>NUCLEOTIDE SEQUENCE [LARGE SCALE GENOMIC DNA]</scope>
    <source>
        <strain evidence="11 12">RMSCC 3488</strain>
    </source>
</reference>
<dbReference type="GO" id="GO:0005525">
    <property type="term" value="F:GTP binding"/>
    <property type="evidence" value="ECO:0007669"/>
    <property type="project" value="UniProtKB-KW"/>
</dbReference>
<organism evidence="11 12">
    <name type="scientific">Coccidioides posadasii RMSCC 3488</name>
    <dbReference type="NCBI Taxonomy" id="454284"/>
    <lineage>
        <taxon>Eukaryota</taxon>
        <taxon>Fungi</taxon>
        <taxon>Dikarya</taxon>
        <taxon>Ascomycota</taxon>
        <taxon>Pezizomycotina</taxon>
        <taxon>Eurotiomycetes</taxon>
        <taxon>Eurotiomycetidae</taxon>
        <taxon>Onygenales</taxon>
        <taxon>Onygenaceae</taxon>
        <taxon>Coccidioides</taxon>
    </lineage>
</organism>
<evidence type="ECO:0000313" key="11">
    <source>
        <dbReference type="EMBL" id="KMM65571.1"/>
    </source>
</evidence>
<dbReference type="Proteomes" id="UP000054567">
    <property type="component" value="Unassembled WGS sequence"/>
</dbReference>
<keyword evidence="5" id="KW-0547">Nucleotide-binding</keyword>
<comment type="subcellular location">
    <subcellularLocation>
        <location evidence="1">Endoplasmic reticulum membrane</location>
        <topology evidence="1">Single-pass membrane protein</topology>
    </subcellularLocation>
</comment>
<proteinExistence type="inferred from homology"/>
<evidence type="ECO:0000256" key="5">
    <source>
        <dbReference type="ARBA" id="ARBA00022741"/>
    </source>
</evidence>
<comment type="similarity">
    <text evidence="2">Belongs to the SRP receptor beta subunit family.</text>
</comment>
<evidence type="ECO:0000256" key="6">
    <source>
        <dbReference type="ARBA" id="ARBA00022824"/>
    </source>
</evidence>
<keyword evidence="9" id="KW-0472">Membrane</keyword>
<gene>
    <name evidence="11" type="ORF">CPAG_01917</name>
</gene>
<dbReference type="Gene3D" id="3.40.50.300">
    <property type="entry name" value="P-loop containing nucleotide triphosphate hydrolases"/>
    <property type="match status" value="1"/>
</dbReference>
<dbReference type="VEuPathDB" id="FungiDB:CPAG_01917"/>
<dbReference type="CDD" id="cd04105">
    <property type="entry name" value="SR_beta"/>
    <property type="match status" value="1"/>
</dbReference>
<evidence type="ECO:0000256" key="1">
    <source>
        <dbReference type="ARBA" id="ARBA00004389"/>
    </source>
</evidence>
<dbReference type="EMBL" id="DS268109">
    <property type="protein sequence ID" value="KMM65571.1"/>
    <property type="molecule type" value="Genomic_DNA"/>
</dbReference>
<dbReference type="GO" id="GO:0005789">
    <property type="term" value="C:endoplasmic reticulum membrane"/>
    <property type="evidence" value="ECO:0007669"/>
    <property type="project" value="UniProtKB-SubCell"/>
</dbReference>
<name>A0A0J6EYC0_COCPO</name>
<dbReference type="InterPro" id="IPR027417">
    <property type="entry name" value="P-loop_NTPase"/>
</dbReference>
<keyword evidence="10" id="KW-0675">Receptor</keyword>
<dbReference type="AlphaFoldDB" id="A0A0J6EYC0"/>
<protein>
    <recommendedName>
        <fullName evidence="3">Signal recognition particle receptor subunit beta</fullName>
    </recommendedName>
</protein>